<dbReference type="InterPro" id="IPR036864">
    <property type="entry name" value="Zn2-C6_fun-type_DNA-bd_sf"/>
</dbReference>
<keyword evidence="3" id="KW-1185">Reference proteome</keyword>
<dbReference type="EMBL" id="WTPW01000061">
    <property type="protein sequence ID" value="KAF0552793.1"/>
    <property type="molecule type" value="Genomic_DNA"/>
</dbReference>
<gene>
    <name evidence="2" type="ORF">F8M41_021035</name>
</gene>
<dbReference type="Proteomes" id="UP000439903">
    <property type="component" value="Unassembled WGS sequence"/>
</dbReference>
<evidence type="ECO:0000259" key="1">
    <source>
        <dbReference type="PROSITE" id="PS50048"/>
    </source>
</evidence>
<reference evidence="2 3" key="1">
    <citation type="journal article" date="2019" name="Environ. Microbiol.">
        <title>At the nexus of three kingdoms: the genome of the mycorrhizal fungus Gigaspora margarita provides insights into plant, endobacterial and fungal interactions.</title>
        <authorList>
            <person name="Venice F."/>
            <person name="Ghignone S."/>
            <person name="Salvioli di Fossalunga A."/>
            <person name="Amselem J."/>
            <person name="Novero M."/>
            <person name="Xianan X."/>
            <person name="Sedzielewska Toro K."/>
            <person name="Morin E."/>
            <person name="Lipzen A."/>
            <person name="Grigoriev I.V."/>
            <person name="Henrissat B."/>
            <person name="Martin F.M."/>
            <person name="Bonfante P."/>
        </authorList>
    </citation>
    <scope>NUCLEOTIDE SEQUENCE [LARGE SCALE GENOMIC DNA]</scope>
    <source>
        <strain evidence="2 3">BEG34</strain>
    </source>
</reference>
<comment type="caution">
    <text evidence="2">The sequence shown here is derived from an EMBL/GenBank/DDBJ whole genome shotgun (WGS) entry which is preliminary data.</text>
</comment>
<dbReference type="PROSITE" id="PS00463">
    <property type="entry name" value="ZN2_CY6_FUNGAL_1"/>
    <property type="match status" value="1"/>
</dbReference>
<feature type="domain" description="Zn(2)-C6 fungal-type" evidence="1">
    <location>
        <begin position="13"/>
        <end position="44"/>
    </location>
</feature>
<dbReference type="CDD" id="cd00067">
    <property type="entry name" value="GAL4"/>
    <property type="match status" value="1"/>
</dbReference>
<evidence type="ECO:0000313" key="3">
    <source>
        <dbReference type="Proteomes" id="UP000439903"/>
    </source>
</evidence>
<protein>
    <recommendedName>
        <fullName evidence="1">Zn(2)-C6 fungal-type domain-containing protein</fullName>
    </recommendedName>
</protein>
<dbReference type="SUPFAM" id="SSF57701">
    <property type="entry name" value="Zn2/Cys6 DNA-binding domain"/>
    <property type="match status" value="1"/>
</dbReference>
<dbReference type="GO" id="GO:0008270">
    <property type="term" value="F:zinc ion binding"/>
    <property type="evidence" value="ECO:0007669"/>
    <property type="project" value="InterPro"/>
</dbReference>
<sequence>MLIAIRHRRIDEACIPCRHLKKKCNGQKPCERCKRRKKCSSCNYKSEFIQCGTPKISFQPYRITKTQEVSLDDKVTPIPILPNYLKPLQDSNKSQRGSSMASLPNNNKSFSGINYCLNFSQVQVPNMNASEPQLPVTASYNVNTHCYNKELSLSLNINCHLNSLQGQALNRELQLSSNINCHLNSSKVSSIQQCHQDYQLQNFSKDRLMLSDVNYHLNSSKDYFNQLSNPHIEIGMYEIPAESPPNMGQMSQVNACFDTNYQPPLPSIFGSKNSTLIIN</sequence>
<dbReference type="PROSITE" id="PS50048">
    <property type="entry name" value="ZN2_CY6_FUNGAL_2"/>
    <property type="match status" value="1"/>
</dbReference>
<dbReference type="OrthoDB" id="2446628at2759"/>
<organism evidence="2 3">
    <name type="scientific">Gigaspora margarita</name>
    <dbReference type="NCBI Taxonomy" id="4874"/>
    <lineage>
        <taxon>Eukaryota</taxon>
        <taxon>Fungi</taxon>
        <taxon>Fungi incertae sedis</taxon>
        <taxon>Mucoromycota</taxon>
        <taxon>Glomeromycotina</taxon>
        <taxon>Glomeromycetes</taxon>
        <taxon>Diversisporales</taxon>
        <taxon>Gigasporaceae</taxon>
        <taxon>Gigaspora</taxon>
    </lineage>
</organism>
<dbReference type="GO" id="GO:0000981">
    <property type="term" value="F:DNA-binding transcription factor activity, RNA polymerase II-specific"/>
    <property type="evidence" value="ECO:0007669"/>
    <property type="project" value="InterPro"/>
</dbReference>
<accession>A0A8H4B1S5</accession>
<evidence type="ECO:0000313" key="2">
    <source>
        <dbReference type="EMBL" id="KAF0552793.1"/>
    </source>
</evidence>
<proteinExistence type="predicted"/>
<dbReference type="Gene3D" id="4.10.240.10">
    <property type="entry name" value="Zn(2)-C6 fungal-type DNA-binding domain"/>
    <property type="match status" value="1"/>
</dbReference>
<dbReference type="SMART" id="SM00066">
    <property type="entry name" value="GAL4"/>
    <property type="match status" value="1"/>
</dbReference>
<dbReference type="AlphaFoldDB" id="A0A8H4B1S5"/>
<name>A0A8H4B1S5_GIGMA</name>
<dbReference type="InterPro" id="IPR001138">
    <property type="entry name" value="Zn2Cys6_DnaBD"/>
</dbReference>